<proteinExistence type="predicted"/>
<dbReference type="EMBL" id="MU006216">
    <property type="protein sequence ID" value="KAF2833167.1"/>
    <property type="molecule type" value="Genomic_DNA"/>
</dbReference>
<dbReference type="Proteomes" id="UP000799424">
    <property type="component" value="Unassembled WGS sequence"/>
</dbReference>
<accession>A0A6A7AKB0</accession>
<keyword evidence="2" id="KW-1185">Reference proteome</keyword>
<protein>
    <submittedName>
        <fullName evidence="1">Uncharacterized protein</fullName>
    </submittedName>
</protein>
<reference evidence="1" key="1">
    <citation type="journal article" date="2020" name="Stud. Mycol.">
        <title>101 Dothideomycetes genomes: a test case for predicting lifestyles and emergence of pathogens.</title>
        <authorList>
            <person name="Haridas S."/>
            <person name="Albert R."/>
            <person name="Binder M."/>
            <person name="Bloem J."/>
            <person name="Labutti K."/>
            <person name="Salamov A."/>
            <person name="Andreopoulos B."/>
            <person name="Baker S."/>
            <person name="Barry K."/>
            <person name="Bills G."/>
            <person name="Bluhm B."/>
            <person name="Cannon C."/>
            <person name="Castanera R."/>
            <person name="Culley D."/>
            <person name="Daum C."/>
            <person name="Ezra D."/>
            <person name="Gonzalez J."/>
            <person name="Henrissat B."/>
            <person name="Kuo A."/>
            <person name="Liang C."/>
            <person name="Lipzen A."/>
            <person name="Lutzoni F."/>
            <person name="Magnuson J."/>
            <person name="Mondo S."/>
            <person name="Nolan M."/>
            <person name="Ohm R."/>
            <person name="Pangilinan J."/>
            <person name="Park H.-J."/>
            <person name="Ramirez L."/>
            <person name="Alfaro M."/>
            <person name="Sun H."/>
            <person name="Tritt A."/>
            <person name="Yoshinaga Y."/>
            <person name="Zwiers L.-H."/>
            <person name="Turgeon B."/>
            <person name="Goodwin S."/>
            <person name="Spatafora J."/>
            <person name="Crous P."/>
            <person name="Grigoriev I."/>
        </authorList>
    </citation>
    <scope>NUCLEOTIDE SEQUENCE</scope>
    <source>
        <strain evidence="1">CBS 113818</strain>
    </source>
</reference>
<organism evidence="1 2">
    <name type="scientific">Ophiobolus disseminans</name>
    <dbReference type="NCBI Taxonomy" id="1469910"/>
    <lineage>
        <taxon>Eukaryota</taxon>
        <taxon>Fungi</taxon>
        <taxon>Dikarya</taxon>
        <taxon>Ascomycota</taxon>
        <taxon>Pezizomycotina</taxon>
        <taxon>Dothideomycetes</taxon>
        <taxon>Pleosporomycetidae</taxon>
        <taxon>Pleosporales</taxon>
        <taxon>Pleosporineae</taxon>
        <taxon>Phaeosphaeriaceae</taxon>
        <taxon>Ophiobolus</taxon>
    </lineage>
</organism>
<name>A0A6A7AKB0_9PLEO</name>
<evidence type="ECO:0000313" key="1">
    <source>
        <dbReference type="EMBL" id="KAF2833167.1"/>
    </source>
</evidence>
<dbReference type="AlphaFoldDB" id="A0A6A7AKB0"/>
<evidence type="ECO:0000313" key="2">
    <source>
        <dbReference type="Proteomes" id="UP000799424"/>
    </source>
</evidence>
<sequence length="126" mass="13526">MDASIPLEEASKKPLICLVILLGTTGRIVGGKSRERLLAYLSGKVPGFRLVKFFQGSSMDWNGGTSGGCFVSSKITDCPSGVLTILLSWDQVTKVIFQKLRPSDGTCRGLSMTLDDSRCENSYASG</sequence>
<gene>
    <name evidence="1" type="ORF">CC86DRAFT_5794</name>
</gene>